<dbReference type="EMBL" id="HACM01000047">
    <property type="protein sequence ID" value="CRZ00489.1"/>
    <property type="molecule type" value="Transcribed_RNA"/>
</dbReference>
<reference evidence="1" key="1">
    <citation type="submission" date="2015-04" db="EMBL/GenBank/DDBJ databases">
        <title>The genome sequence of the plant pathogenic Rhizarian Plasmodiophora brassicae reveals insights in its biotrophic life cycle and the origin of chitin synthesis.</title>
        <authorList>
            <person name="Schwelm A."/>
            <person name="Fogelqvist J."/>
            <person name="Knaust A."/>
            <person name="Julke S."/>
            <person name="Lilja T."/>
            <person name="Dhandapani V."/>
            <person name="Bonilla-Rosso G."/>
            <person name="Karlsson M."/>
            <person name="Shevchenko A."/>
            <person name="Choi S.R."/>
            <person name="Kim H.G."/>
            <person name="Park J.Y."/>
            <person name="Lim Y.P."/>
            <person name="Ludwig-Muller J."/>
            <person name="Dixelius C."/>
        </authorList>
    </citation>
    <scope>NUCLEOTIDE SEQUENCE</scope>
    <source>
        <tissue evidence="1">Potato root galls</tissue>
    </source>
</reference>
<evidence type="ECO:0000313" key="1">
    <source>
        <dbReference type="EMBL" id="CRZ00489.1"/>
    </source>
</evidence>
<organism evidence="1">
    <name type="scientific">Spongospora subterranea</name>
    <dbReference type="NCBI Taxonomy" id="70186"/>
    <lineage>
        <taxon>Eukaryota</taxon>
        <taxon>Sar</taxon>
        <taxon>Rhizaria</taxon>
        <taxon>Endomyxa</taxon>
        <taxon>Phytomyxea</taxon>
        <taxon>Plasmodiophorida</taxon>
        <taxon>Plasmodiophoridae</taxon>
        <taxon>Spongospora</taxon>
    </lineage>
</organism>
<sequence length="106" mass="12027">MNNHNCGSNINNFNVTTFESLYRSTSLLDQANTNVDNHSAFFSSYFLQQMADIACRLRDARLVSAVKARLCQTISSSTRIQMLSRILPTQLSALPHLHNQYQPHLL</sequence>
<proteinExistence type="predicted"/>
<name>A0A0H5QY29_9EUKA</name>
<dbReference type="AlphaFoldDB" id="A0A0H5QY29"/>
<protein>
    <submittedName>
        <fullName evidence="1">Uncharacterized protein</fullName>
    </submittedName>
</protein>
<accession>A0A0H5QY29</accession>